<protein>
    <submittedName>
        <fullName evidence="2">Uncharacterized protein</fullName>
    </submittedName>
</protein>
<reference evidence="2" key="1">
    <citation type="submission" date="2022-12" db="EMBL/GenBank/DDBJ databases">
        <authorList>
            <person name="Brejova B."/>
        </authorList>
    </citation>
    <scope>NUCLEOTIDE SEQUENCE</scope>
</reference>
<feature type="compositionally biased region" description="Basic and acidic residues" evidence="1">
    <location>
        <begin position="177"/>
        <end position="187"/>
    </location>
</feature>
<feature type="region of interest" description="Disordered" evidence="1">
    <location>
        <begin position="157"/>
        <end position="196"/>
    </location>
</feature>
<accession>A0A9W4X8Q6</accession>
<organism evidence="2 3">
    <name type="scientific">Candida verbasci</name>
    <dbReference type="NCBI Taxonomy" id="1227364"/>
    <lineage>
        <taxon>Eukaryota</taxon>
        <taxon>Fungi</taxon>
        <taxon>Dikarya</taxon>
        <taxon>Ascomycota</taxon>
        <taxon>Saccharomycotina</taxon>
        <taxon>Pichiomycetes</taxon>
        <taxon>Debaryomycetaceae</taxon>
        <taxon>Candida/Lodderomyces clade</taxon>
        <taxon>Candida</taxon>
    </lineage>
</organism>
<dbReference type="EMBL" id="CANTUO010000001">
    <property type="protein sequence ID" value="CAI5756302.1"/>
    <property type="molecule type" value="Genomic_DNA"/>
</dbReference>
<sequence>MEKFNSTPQHVQIKNQNYYHDVPNQIKQEENNQHQYNTRINFQNFHQQFANQPTTKYENNLFNFQSGQNQNFNPRNTDQNHTQYNNQYFQPNDVQNYRNENINSQFVNQQANLRGGHPTNNLQHANLQGGYPRNLQLFLINHDIEADNWASLDEDRERRGLSPLTPEQRQELGFPPIDEHQSSERPRQFISSRITNPNHERVKEEISDVESSDDEFDYLRSPAHQLSSFLFKIKKKEASRYKNFIKFKCDKRFENKFEVYRNIYC</sequence>
<evidence type="ECO:0000256" key="1">
    <source>
        <dbReference type="SAM" id="MobiDB-lite"/>
    </source>
</evidence>
<dbReference type="AlphaFoldDB" id="A0A9W4X8Q6"/>
<gene>
    <name evidence="2" type="ORF">CANVERA_P0818</name>
</gene>
<proteinExistence type="predicted"/>
<name>A0A9W4X8Q6_9ASCO</name>
<dbReference type="Proteomes" id="UP001152885">
    <property type="component" value="Unassembled WGS sequence"/>
</dbReference>
<comment type="caution">
    <text evidence="2">The sequence shown here is derived from an EMBL/GenBank/DDBJ whole genome shotgun (WGS) entry which is preliminary data.</text>
</comment>
<evidence type="ECO:0000313" key="3">
    <source>
        <dbReference type="Proteomes" id="UP001152885"/>
    </source>
</evidence>
<evidence type="ECO:0000313" key="2">
    <source>
        <dbReference type="EMBL" id="CAI5756302.1"/>
    </source>
</evidence>
<keyword evidence="3" id="KW-1185">Reference proteome</keyword>